<sequence>MTDRSPLHDDRRRAGSFGAAAARYDDHRPRYPREVIAHLVDRPGLRVLDVGAGTGIASVQLAEAGADVLAVEPDPQMAELAAAKGIAVEVATFEEWEPGGRRFDLVVFAQSFHWVRPEPAVAAVAGVLDPGGRLALLWNRITSVRPTRAEFDRAYAGLLDDWQRPSAGLEVSPELDGLLTGAGFAVEHREVVEDLHYGAEQWVDMVTTYSNVLTLPAADRDELRARLLALIPDDGVAAVNRSLAVVGTLG</sequence>
<dbReference type="GO" id="GO:0032259">
    <property type="term" value="P:methylation"/>
    <property type="evidence" value="ECO:0007669"/>
    <property type="project" value="UniProtKB-KW"/>
</dbReference>
<evidence type="ECO:0000256" key="3">
    <source>
        <dbReference type="ARBA" id="ARBA00022679"/>
    </source>
</evidence>
<keyword evidence="3 5" id="KW-0808">Transferase</keyword>
<dbReference type="OrthoDB" id="9797252at2"/>
<dbReference type="Gene3D" id="3.40.50.150">
    <property type="entry name" value="Vaccinia Virus protein VP39"/>
    <property type="match status" value="1"/>
</dbReference>
<evidence type="ECO:0000313" key="5">
    <source>
        <dbReference type="EMBL" id="OFJ51095.1"/>
    </source>
</evidence>
<evidence type="ECO:0000259" key="4">
    <source>
        <dbReference type="Pfam" id="PF08241"/>
    </source>
</evidence>
<name>A0A1E8PXV2_9MYCO</name>
<dbReference type="PANTHER" id="PTHR44942:SF4">
    <property type="entry name" value="METHYLTRANSFERASE TYPE 11 DOMAIN-CONTAINING PROTEIN"/>
    <property type="match status" value="1"/>
</dbReference>
<organism evidence="5 6">
    <name type="scientific">Mycolicibacterium grossiae</name>
    <dbReference type="NCBI Taxonomy" id="1552759"/>
    <lineage>
        <taxon>Bacteria</taxon>
        <taxon>Bacillati</taxon>
        <taxon>Actinomycetota</taxon>
        <taxon>Actinomycetes</taxon>
        <taxon>Mycobacteriales</taxon>
        <taxon>Mycobacteriaceae</taxon>
        <taxon>Mycolicibacterium</taxon>
    </lineage>
</organism>
<keyword evidence="2 5" id="KW-0489">Methyltransferase</keyword>
<dbReference type="CDD" id="cd02440">
    <property type="entry name" value="AdoMet_MTases"/>
    <property type="match status" value="1"/>
</dbReference>
<dbReference type="GO" id="GO:0008757">
    <property type="term" value="F:S-adenosylmethionine-dependent methyltransferase activity"/>
    <property type="evidence" value="ECO:0007669"/>
    <property type="project" value="InterPro"/>
</dbReference>
<protein>
    <submittedName>
        <fullName evidence="5">Methyltransferase type 12</fullName>
    </submittedName>
</protein>
<feature type="domain" description="Methyltransferase type 11" evidence="4">
    <location>
        <begin position="48"/>
        <end position="135"/>
    </location>
</feature>
<reference evidence="5 6" key="1">
    <citation type="submission" date="2016-09" db="EMBL/GenBank/DDBJ databases">
        <title>genome sequence of Mycobacterium sp. 739 SCH.</title>
        <authorList>
            <person name="Greninger A.L."/>
            <person name="Qin X."/>
            <person name="Jerome K."/>
            <person name="Vora S."/>
            <person name="Quinn K."/>
        </authorList>
    </citation>
    <scope>NUCLEOTIDE SEQUENCE [LARGE SCALE GENOMIC DNA]</scope>
    <source>
        <strain evidence="5 6">SCH</strain>
    </source>
</reference>
<dbReference type="InterPro" id="IPR013216">
    <property type="entry name" value="Methyltransf_11"/>
</dbReference>
<comment type="similarity">
    <text evidence="1">Belongs to the methyltransferase superfamily.</text>
</comment>
<dbReference type="InterPro" id="IPR051052">
    <property type="entry name" value="Diverse_substrate_MTase"/>
</dbReference>
<dbReference type="SUPFAM" id="SSF53335">
    <property type="entry name" value="S-adenosyl-L-methionine-dependent methyltransferases"/>
    <property type="match status" value="1"/>
</dbReference>
<dbReference type="InterPro" id="IPR029063">
    <property type="entry name" value="SAM-dependent_MTases_sf"/>
</dbReference>
<keyword evidence="6" id="KW-1185">Reference proteome</keyword>
<accession>A0A1E8PXV2</accession>
<dbReference type="Proteomes" id="UP000178953">
    <property type="component" value="Unassembled WGS sequence"/>
</dbReference>
<proteinExistence type="inferred from homology"/>
<comment type="caution">
    <text evidence="5">The sequence shown here is derived from an EMBL/GenBank/DDBJ whole genome shotgun (WGS) entry which is preliminary data.</text>
</comment>
<dbReference type="PANTHER" id="PTHR44942">
    <property type="entry name" value="METHYLTRANSF_11 DOMAIN-CONTAINING PROTEIN"/>
    <property type="match status" value="1"/>
</dbReference>
<evidence type="ECO:0000256" key="2">
    <source>
        <dbReference type="ARBA" id="ARBA00022603"/>
    </source>
</evidence>
<gene>
    <name evidence="5" type="ORF">BEL07_24690</name>
</gene>
<evidence type="ECO:0000313" key="6">
    <source>
        <dbReference type="Proteomes" id="UP000178953"/>
    </source>
</evidence>
<dbReference type="Pfam" id="PF08241">
    <property type="entry name" value="Methyltransf_11"/>
    <property type="match status" value="1"/>
</dbReference>
<dbReference type="EMBL" id="MCHX01000080">
    <property type="protein sequence ID" value="OFJ51095.1"/>
    <property type="molecule type" value="Genomic_DNA"/>
</dbReference>
<evidence type="ECO:0000256" key="1">
    <source>
        <dbReference type="ARBA" id="ARBA00008361"/>
    </source>
</evidence>
<dbReference type="AlphaFoldDB" id="A0A1E8PXV2"/>